<evidence type="ECO:0000259" key="2">
    <source>
        <dbReference type="Pfam" id="PF12572"/>
    </source>
</evidence>
<reference evidence="3 4" key="1">
    <citation type="journal article" date="2024" name="IMA Fungus">
        <title>IMA Genome - F19 : A genome assembly and annotation guide to empower mycologists, including annotated draft genome sequences of Ceratocystis pirilliformis, Diaporthe australafricana, Fusarium ophioides, Paecilomyces lecythidis, and Sporothrix stenoceras.</title>
        <authorList>
            <person name="Aylward J."/>
            <person name="Wilson A.M."/>
            <person name="Visagie C.M."/>
            <person name="Spraker J."/>
            <person name="Barnes I."/>
            <person name="Buitendag C."/>
            <person name="Ceriani C."/>
            <person name="Del Mar Angel L."/>
            <person name="du Plessis D."/>
            <person name="Fuchs T."/>
            <person name="Gasser K."/>
            <person name="Kramer D."/>
            <person name="Li W."/>
            <person name="Munsamy K."/>
            <person name="Piso A."/>
            <person name="Price J.L."/>
            <person name="Sonnekus B."/>
            <person name="Thomas C."/>
            <person name="van der Nest A."/>
            <person name="van Dijk A."/>
            <person name="van Heerden A."/>
            <person name="van Vuuren N."/>
            <person name="Yilmaz N."/>
            <person name="Duong T.A."/>
            <person name="van der Merwe N.A."/>
            <person name="Wingfield M.J."/>
            <person name="Wingfield B.D."/>
        </authorList>
    </citation>
    <scope>NUCLEOTIDE SEQUENCE [LARGE SCALE GENOMIC DNA]</scope>
    <source>
        <strain evidence="3 4">CMW 18167</strain>
    </source>
</reference>
<dbReference type="Pfam" id="PF12572">
    <property type="entry name" value="DUF3752"/>
    <property type="match status" value="1"/>
</dbReference>
<feature type="compositionally biased region" description="Polar residues" evidence="1">
    <location>
        <begin position="98"/>
        <end position="113"/>
    </location>
</feature>
<dbReference type="InterPro" id="IPR046331">
    <property type="entry name" value="GPAM1-like"/>
</dbReference>
<feature type="compositionally biased region" description="Polar residues" evidence="1">
    <location>
        <begin position="144"/>
        <end position="164"/>
    </location>
</feature>
<evidence type="ECO:0000313" key="3">
    <source>
        <dbReference type="EMBL" id="KAL1867573.1"/>
    </source>
</evidence>
<feature type="compositionally biased region" description="Basic and acidic residues" evidence="1">
    <location>
        <begin position="197"/>
        <end position="246"/>
    </location>
</feature>
<organism evidence="3 4">
    <name type="scientific">Paecilomyces lecythidis</name>
    <dbReference type="NCBI Taxonomy" id="3004212"/>
    <lineage>
        <taxon>Eukaryota</taxon>
        <taxon>Fungi</taxon>
        <taxon>Dikarya</taxon>
        <taxon>Ascomycota</taxon>
        <taxon>Pezizomycotina</taxon>
        <taxon>Eurotiomycetes</taxon>
        <taxon>Eurotiomycetidae</taxon>
        <taxon>Eurotiales</taxon>
        <taxon>Thermoascaceae</taxon>
        <taxon>Paecilomyces</taxon>
    </lineage>
</organism>
<evidence type="ECO:0000313" key="4">
    <source>
        <dbReference type="Proteomes" id="UP001583193"/>
    </source>
</evidence>
<dbReference type="Proteomes" id="UP001583193">
    <property type="component" value="Unassembled WGS sequence"/>
</dbReference>
<gene>
    <name evidence="3" type="ORF">Plec18167_008573</name>
</gene>
<evidence type="ECO:0000256" key="1">
    <source>
        <dbReference type="SAM" id="MobiDB-lite"/>
    </source>
</evidence>
<dbReference type="InterPro" id="IPR022226">
    <property type="entry name" value="DUF3752"/>
</dbReference>
<sequence>MGSPGASPGAEKNAKRKYEEHDQSDRNGATTAEDTGKRSRTIGPSLPPQLAQKSVSEGGSDSESSDDSDDIGPSMPPPGGAQSGSAGTSRDTDEVAGTRSNEQQASPPVSVQNQRDEWMLAPPDQGDWTARVDPTKLRNRKFNTGRSARAAPSSQDSATPWTETPEQKRKRLENEVMGIQQPASGGASREPSGNKTASDKLMEKRLQSYSDKSQRKALYKEHQETANAAKEQDDPSARPFDREKDIAGPGTISSAKRREIINKSSDYTSRFSRGKFL</sequence>
<keyword evidence="4" id="KW-1185">Reference proteome</keyword>
<name>A0ABR3WV62_9EURO</name>
<dbReference type="PANTHER" id="PTHR46370:SF1">
    <property type="entry name" value="GPALPP MOTIFS-CONTAINING PROTEIN 1"/>
    <property type="match status" value="1"/>
</dbReference>
<comment type="caution">
    <text evidence="3">The sequence shown here is derived from an EMBL/GenBank/DDBJ whole genome shotgun (WGS) entry which is preliminary data.</text>
</comment>
<feature type="domain" description="DUF3752" evidence="2">
    <location>
        <begin position="122"/>
        <end position="272"/>
    </location>
</feature>
<dbReference type="EMBL" id="JAVDPF010000043">
    <property type="protein sequence ID" value="KAL1867573.1"/>
    <property type="molecule type" value="Genomic_DNA"/>
</dbReference>
<feature type="compositionally biased region" description="Basic and acidic residues" evidence="1">
    <location>
        <begin position="12"/>
        <end position="25"/>
    </location>
</feature>
<protein>
    <recommendedName>
        <fullName evidence="2">DUF3752 domain-containing protein</fullName>
    </recommendedName>
</protein>
<proteinExistence type="predicted"/>
<feature type="region of interest" description="Disordered" evidence="1">
    <location>
        <begin position="1"/>
        <end position="258"/>
    </location>
</feature>
<accession>A0ABR3WV62</accession>
<dbReference type="PANTHER" id="PTHR46370">
    <property type="entry name" value="GPALPP MOTIFS-CONTAINING PROTEIN 1"/>
    <property type="match status" value="1"/>
</dbReference>